<keyword evidence="3" id="KW-1185">Reference proteome</keyword>
<evidence type="ECO:0000256" key="1">
    <source>
        <dbReference type="SAM" id="MobiDB-lite"/>
    </source>
</evidence>
<organism evidence="2 3">
    <name type="scientific">Lactuca virosa</name>
    <dbReference type="NCBI Taxonomy" id="75947"/>
    <lineage>
        <taxon>Eukaryota</taxon>
        <taxon>Viridiplantae</taxon>
        <taxon>Streptophyta</taxon>
        <taxon>Embryophyta</taxon>
        <taxon>Tracheophyta</taxon>
        <taxon>Spermatophyta</taxon>
        <taxon>Magnoliopsida</taxon>
        <taxon>eudicotyledons</taxon>
        <taxon>Gunneridae</taxon>
        <taxon>Pentapetalae</taxon>
        <taxon>asterids</taxon>
        <taxon>campanulids</taxon>
        <taxon>Asterales</taxon>
        <taxon>Asteraceae</taxon>
        <taxon>Cichorioideae</taxon>
        <taxon>Cichorieae</taxon>
        <taxon>Lactucinae</taxon>
        <taxon>Lactuca</taxon>
    </lineage>
</organism>
<sequence>MPLHREESFASISDQLAQLVAITIANNNRLDAIIAKLTETTTILTTTLIVSTNMGAIMSQPPPPSPPPSVTSISQSLLLATPTSPSITPPTPPPSPIQLKIKPLLPPSPKVPLQPITPPTPPPSPIQLKIKPLLPPSPKEPLPQPPSTTTYGHIRHLKIFFRQFDECFNTLFTLNIYLLDLEDEADHLESVAIIWCFHSRTHNASPSGRVFCLHIRPIGSTRCHNYRQQQPPRCHHRQANRNHYNPYYDIDRKHKNGGYHVTTATTIVSTISDIHITIVATSNTDISIDNTANTTTITNPIEDKTVIATIAKVPLQPINTANTTTVTNPIEDKTVIATIAKGTAPTTAIDNYLWTYPTSEDLFPSV</sequence>
<feature type="compositionally biased region" description="Pro residues" evidence="1">
    <location>
        <begin position="133"/>
        <end position="146"/>
    </location>
</feature>
<feature type="compositionally biased region" description="Pro residues" evidence="1">
    <location>
        <begin position="110"/>
        <end position="125"/>
    </location>
</feature>
<proteinExistence type="predicted"/>
<feature type="region of interest" description="Disordered" evidence="1">
    <location>
        <begin position="110"/>
        <end position="148"/>
    </location>
</feature>
<comment type="caution">
    <text evidence="2">The sequence shown here is derived from an EMBL/GenBank/DDBJ whole genome shotgun (WGS) entry which is preliminary data.</text>
</comment>
<dbReference type="AlphaFoldDB" id="A0AAU9MTZ1"/>
<accession>A0AAU9MTZ1</accession>
<reference evidence="2 3" key="1">
    <citation type="submission" date="2022-01" db="EMBL/GenBank/DDBJ databases">
        <authorList>
            <person name="Xiong W."/>
            <person name="Schranz E."/>
        </authorList>
    </citation>
    <scope>NUCLEOTIDE SEQUENCE [LARGE SCALE GENOMIC DNA]</scope>
</reference>
<evidence type="ECO:0000313" key="3">
    <source>
        <dbReference type="Proteomes" id="UP001157418"/>
    </source>
</evidence>
<dbReference type="EMBL" id="CAKMRJ010003334">
    <property type="protein sequence ID" value="CAH1430047.1"/>
    <property type="molecule type" value="Genomic_DNA"/>
</dbReference>
<gene>
    <name evidence="2" type="ORF">LVIROSA_LOCUS16858</name>
</gene>
<name>A0AAU9MTZ1_9ASTR</name>
<protein>
    <submittedName>
        <fullName evidence="2">Uncharacterized protein</fullName>
    </submittedName>
</protein>
<dbReference type="Proteomes" id="UP001157418">
    <property type="component" value="Unassembled WGS sequence"/>
</dbReference>
<evidence type="ECO:0000313" key="2">
    <source>
        <dbReference type="EMBL" id="CAH1430047.1"/>
    </source>
</evidence>